<organism evidence="3">
    <name type="scientific">Brassica campestris</name>
    <name type="common">Field mustard</name>
    <dbReference type="NCBI Taxonomy" id="3711"/>
    <lineage>
        <taxon>Eukaryota</taxon>
        <taxon>Viridiplantae</taxon>
        <taxon>Streptophyta</taxon>
        <taxon>Embryophyta</taxon>
        <taxon>Tracheophyta</taxon>
        <taxon>Spermatophyta</taxon>
        <taxon>Magnoliopsida</taxon>
        <taxon>eudicotyledons</taxon>
        <taxon>Gunneridae</taxon>
        <taxon>Pentapetalae</taxon>
        <taxon>rosids</taxon>
        <taxon>malvids</taxon>
        <taxon>Brassicales</taxon>
        <taxon>Brassicaceae</taxon>
        <taxon>Brassiceae</taxon>
        <taxon>Brassica</taxon>
    </lineage>
</organism>
<dbReference type="EMBL" id="LR031572">
    <property type="protein sequence ID" value="VDC82370.1"/>
    <property type="molecule type" value="Genomic_DNA"/>
</dbReference>
<proteinExistence type="inferred from homology"/>
<dbReference type="AlphaFoldDB" id="A0A3P6AB49"/>
<sequence>MICSSRWRKASKCKLLIQTLLCSIDAHQRRKECMVRHAQSDINQLLLSNRVQETISKRKHICEDKTRLAAYAQVQYFCSFILQNFSDLKHQSNVHLLPEESKEAIAGLLFAASRIRELRELKFIRSLFLERFGLQFDRDSVDLRPGNLVSSEMIKIFVKKMPQDAMSPETIVETNIAAYVESVTEDSVSTDNLGFRDSDAVKIRDIQNMDWEKEHYEGEFKVSVCKSCSVSRKRSIIVHEIRV</sequence>
<gene>
    <name evidence="3" type="ORF">BRAA03T13588Z</name>
    <name evidence="2" type="ORF">BRAPAZ1V2_A03P44860.2</name>
</gene>
<protein>
    <submittedName>
        <fullName evidence="2">Uncharacterized protein</fullName>
    </submittedName>
</protein>
<dbReference type="Gramene" id="A03p44860.2_BraZ1">
    <property type="protein sequence ID" value="A03p44860.2_BraZ1.CDS"/>
    <property type="gene ID" value="A03g44860.2_BraZ1"/>
</dbReference>
<evidence type="ECO:0000313" key="3">
    <source>
        <dbReference type="EMBL" id="VDC82370.1"/>
    </source>
</evidence>
<dbReference type="Gene3D" id="1.20.1260.60">
    <property type="entry name" value="Vacuolar protein sorting-associated protein Ist1"/>
    <property type="match status" value="1"/>
</dbReference>
<dbReference type="Proteomes" id="UP000694005">
    <property type="component" value="Chromosome A03"/>
</dbReference>
<dbReference type="InterPro" id="IPR005061">
    <property type="entry name" value="Ist1"/>
</dbReference>
<name>A0A3P6AB49_BRACM</name>
<accession>A0A3P6AB49</accession>
<reference evidence="3" key="1">
    <citation type="submission" date="2018-11" db="EMBL/GenBank/DDBJ databases">
        <authorList>
            <consortium name="Genoscope - CEA"/>
            <person name="William W."/>
        </authorList>
    </citation>
    <scope>NUCLEOTIDE SEQUENCE</scope>
</reference>
<comment type="similarity">
    <text evidence="1">Belongs to the IST1 family.</text>
</comment>
<dbReference type="PANTHER" id="PTHR12161:SF58">
    <property type="entry name" value="REGULATOR OF VPS4 ACTIVITY IN THE MVB PATHWAY PROTEIN"/>
    <property type="match status" value="1"/>
</dbReference>
<dbReference type="EMBL" id="LS974619">
    <property type="protein sequence ID" value="CAG7883143.1"/>
    <property type="molecule type" value="Genomic_DNA"/>
</dbReference>
<dbReference type="InterPro" id="IPR042277">
    <property type="entry name" value="IST1-like"/>
</dbReference>
<dbReference type="PANTHER" id="PTHR12161">
    <property type="entry name" value="IST1 FAMILY MEMBER"/>
    <property type="match status" value="1"/>
</dbReference>
<dbReference type="SMR" id="A0A3P6AB49"/>
<dbReference type="GO" id="GO:0015031">
    <property type="term" value="P:protein transport"/>
    <property type="evidence" value="ECO:0007669"/>
    <property type="project" value="InterPro"/>
</dbReference>
<evidence type="ECO:0000256" key="1">
    <source>
        <dbReference type="ARBA" id="ARBA00005536"/>
    </source>
</evidence>
<evidence type="ECO:0000313" key="2">
    <source>
        <dbReference type="EMBL" id="CAG7883143.1"/>
    </source>
</evidence>
<dbReference type="Pfam" id="PF03398">
    <property type="entry name" value="Ist1"/>
    <property type="match status" value="1"/>
</dbReference>